<dbReference type="Gene3D" id="3.40.630.30">
    <property type="match status" value="1"/>
</dbReference>
<dbReference type="Proteomes" id="UP000298049">
    <property type="component" value="Chromosome"/>
</dbReference>
<dbReference type="KEGG" id="hmi:soil367_06845"/>
<protein>
    <submittedName>
        <fullName evidence="2">GNAT family N-acetyltransferase</fullName>
    </submittedName>
</protein>
<name>A0A4P7XGS9_9ALTE</name>
<dbReference type="InterPro" id="IPR016181">
    <property type="entry name" value="Acyl_CoA_acyltransferase"/>
</dbReference>
<gene>
    <name evidence="2" type="ORF">soil367_06845</name>
</gene>
<dbReference type="EMBL" id="CP031093">
    <property type="protein sequence ID" value="QCF25654.1"/>
    <property type="molecule type" value="Genomic_DNA"/>
</dbReference>
<dbReference type="SUPFAM" id="SSF55729">
    <property type="entry name" value="Acyl-CoA N-acyltransferases (Nat)"/>
    <property type="match status" value="1"/>
</dbReference>
<proteinExistence type="predicted"/>
<dbReference type="GO" id="GO:0016747">
    <property type="term" value="F:acyltransferase activity, transferring groups other than amino-acyl groups"/>
    <property type="evidence" value="ECO:0007669"/>
    <property type="project" value="InterPro"/>
</dbReference>
<dbReference type="InterPro" id="IPR000182">
    <property type="entry name" value="GNAT_dom"/>
</dbReference>
<keyword evidence="3" id="KW-1185">Reference proteome</keyword>
<dbReference type="RefSeq" id="WP_136548151.1">
    <property type="nucleotide sequence ID" value="NZ_CP031093.1"/>
</dbReference>
<dbReference type="Pfam" id="PF25559">
    <property type="entry name" value="DUF7931"/>
    <property type="match status" value="1"/>
</dbReference>
<keyword evidence="2" id="KW-0808">Transferase</keyword>
<dbReference type="AlphaFoldDB" id="A0A4P7XGS9"/>
<dbReference type="Pfam" id="PF13673">
    <property type="entry name" value="Acetyltransf_10"/>
    <property type="match status" value="1"/>
</dbReference>
<evidence type="ECO:0000313" key="2">
    <source>
        <dbReference type="EMBL" id="QCF25654.1"/>
    </source>
</evidence>
<evidence type="ECO:0000313" key="3">
    <source>
        <dbReference type="Proteomes" id="UP000298049"/>
    </source>
</evidence>
<evidence type="ECO:0000259" key="1">
    <source>
        <dbReference type="PROSITE" id="PS51186"/>
    </source>
</evidence>
<organism evidence="2 3">
    <name type="scientific">Hydrocarboniclastica marina</name>
    <dbReference type="NCBI Taxonomy" id="2259620"/>
    <lineage>
        <taxon>Bacteria</taxon>
        <taxon>Pseudomonadati</taxon>
        <taxon>Pseudomonadota</taxon>
        <taxon>Gammaproteobacteria</taxon>
        <taxon>Alteromonadales</taxon>
        <taxon>Alteromonadaceae</taxon>
        <taxon>Hydrocarboniclastica</taxon>
    </lineage>
</organism>
<dbReference type="InterPro" id="IPR057691">
    <property type="entry name" value="DUF7931"/>
</dbReference>
<dbReference type="OrthoDB" id="9796171at2"/>
<reference evidence="2 3" key="1">
    <citation type="submission" date="2018-07" db="EMBL/GenBank/DDBJ databases">
        <title>Marsedoiliclastica nanhaica gen. nov. sp. nov., a novel marine hydrocarbonoclastic bacterium isolated from an in-situ enriched hydrocarbon-degrading consortium in deep-sea sediment.</title>
        <authorList>
            <person name="Dong C."/>
            <person name="Ma T."/>
            <person name="Liu R."/>
            <person name="Shao Z."/>
        </authorList>
    </citation>
    <scope>NUCLEOTIDE SEQUENCE [LARGE SCALE GENOMIC DNA]</scope>
    <source>
        <strain evidence="3">soil36-7</strain>
    </source>
</reference>
<dbReference type="PROSITE" id="PS51186">
    <property type="entry name" value="GNAT"/>
    <property type="match status" value="1"/>
</dbReference>
<feature type="domain" description="N-acetyltransferase" evidence="1">
    <location>
        <begin position="12"/>
        <end position="150"/>
    </location>
</feature>
<accession>A0A4P7XGS9</accession>
<sequence length="327" mass="37003">MAAGPASLQFELSVHTWDDCPDELRQLRHDVFVDEQKVPPDLEWDETDAVAEHFLVRNASGAAIAAARLFADGEDGRIGRMAVSHKYRGSGAGLWLLRKLMSHGCSAYRHFVLSAQAYAIPFYQRAGFLVCSEPYQDAGIPHRSMRCTAAMLVLNQPAETEVPLHLEQDTTSWQLQSHADWNGAIDALASQARQRFWLYEPKLDGSRYNREFLRDALSMLARRSRYSEVRFIVAEDKSLVEHHHRLTDLIRRLPSHVQLRVLNAELPEPSSSFALADAAGVAYRHEAPLPRGFANFNAPGRVRSLEDEFQRLWSSGKRSPELRSMLL</sequence>